<dbReference type="GO" id="GO:0022857">
    <property type="term" value="F:transmembrane transporter activity"/>
    <property type="evidence" value="ECO:0007669"/>
    <property type="project" value="InterPro"/>
</dbReference>
<feature type="transmembrane region" description="Helical" evidence="8">
    <location>
        <begin position="258"/>
        <end position="283"/>
    </location>
</feature>
<sequence>MAQTGHARGMSVAAPSVEARSQGVSVAGIPLLATLTVLLFALHIAVGAKPLPLSTVWEAITARDQTIFDHMIIWDLRLPRALIALTVGAALSVAGALMQGVTRNPLADPGILGLMAGASFAVVITTYLFGPSASGWLPWIASAGALATALVVYVIAHMAPGGATPLTLTLSGAAISAFLAAIISIAHLLSEDTFDNLRVWLTGSLAGRDLAMLQITGPWIALALGAGLILARQVTALTMGEDVAKGLGIRTGALKIQLLLVVVVLTACAVALAGPMGFVGLVIPHVARLFVGADYRWIVPYAALIGAAYLLGIDIVARIAIPPREISTGIITAMIGAPFFIQLVRMRAK</sequence>
<comment type="subcellular location">
    <subcellularLocation>
        <location evidence="1">Cell membrane</location>
        <topology evidence="1">Multi-pass membrane protein</topology>
    </subcellularLocation>
</comment>
<dbReference type="Pfam" id="PF01032">
    <property type="entry name" value="FecCD"/>
    <property type="match status" value="1"/>
</dbReference>
<evidence type="ECO:0000313" key="10">
    <source>
        <dbReference type="Proteomes" id="UP000596977"/>
    </source>
</evidence>
<dbReference type="AlphaFoldDB" id="A0A916RN51"/>
<name>A0A916RN51_9HYPH</name>
<evidence type="ECO:0000256" key="1">
    <source>
        <dbReference type="ARBA" id="ARBA00004651"/>
    </source>
</evidence>
<evidence type="ECO:0000256" key="2">
    <source>
        <dbReference type="ARBA" id="ARBA00007935"/>
    </source>
</evidence>
<dbReference type="SUPFAM" id="SSF81345">
    <property type="entry name" value="ABC transporter involved in vitamin B12 uptake, BtuC"/>
    <property type="match status" value="1"/>
</dbReference>
<keyword evidence="4" id="KW-1003">Cell membrane</keyword>
<dbReference type="RefSeq" id="WP_244640890.1">
    <property type="nucleotide sequence ID" value="NZ_BMKB01000008.1"/>
</dbReference>
<dbReference type="Proteomes" id="UP000596977">
    <property type="component" value="Unassembled WGS sequence"/>
</dbReference>
<feature type="transmembrane region" description="Helical" evidence="8">
    <location>
        <begin position="210"/>
        <end position="231"/>
    </location>
</feature>
<feature type="transmembrane region" description="Helical" evidence="8">
    <location>
        <begin position="295"/>
        <end position="317"/>
    </location>
</feature>
<dbReference type="InterPro" id="IPR037294">
    <property type="entry name" value="ABC_BtuC-like"/>
</dbReference>
<evidence type="ECO:0000256" key="5">
    <source>
        <dbReference type="ARBA" id="ARBA00022692"/>
    </source>
</evidence>
<keyword evidence="3" id="KW-0813">Transport</keyword>
<dbReference type="GO" id="GO:0005886">
    <property type="term" value="C:plasma membrane"/>
    <property type="evidence" value="ECO:0007669"/>
    <property type="project" value="UniProtKB-SubCell"/>
</dbReference>
<dbReference type="PANTHER" id="PTHR30472:SF1">
    <property type="entry name" value="FE(3+) DICITRATE TRANSPORT SYSTEM PERMEASE PROTEIN FECC-RELATED"/>
    <property type="match status" value="1"/>
</dbReference>
<proteinExistence type="inferred from homology"/>
<comment type="similarity">
    <text evidence="2">Belongs to the binding-protein-dependent transport system permease family. FecCD subfamily.</text>
</comment>
<feature type="transmembrane region" description="Helical" evidence="8">
    <location>
        <begin position="329"/>
        <end position="348"/>
    </location>
</feature>
<dbReference type="EMBL" id="BMKB01000008">
    <property type="protein sequence ID" value="GGA62577.1"/>
    <property type="molecule type" value="Genomic_DNA"/>
</dbReference>
<evidence type="ECO:0000256" key="8">
    <source>
        <dbReference type="SAM" id="Phobius"/>
    </source>
</evidence>
<gene>
    <name evidence="9" type="ORF">GCM10011499_36230</name>
</gene>
<keyword evidence="6 8" id="KW-1133">Transmembrane helix</keyword>
<reference evidence="9 10" key="1">
    <citation type="journal article" date="2014" name="Int. J. Syst. Evol. Microbiol.">
        <title>Complete genome sequence of Corynebacterium casei LMG S-19264T (=DSM 44701T), isolated from a smear-ripened cheese.</title>
        <authorList>
            <consortium name="US DOE Joint Genome Institute (JGI-PGF)"/>
            <person name="Walter F."/>
            <person name="Albersmeier A."/>
            <person name="Kalinowski J."/>
            <person name="Ruckert C."/>
        </authorList>
    </citation>
    <scope>NUCLEOTIDE SEQUENCE [LARGE SCALE GENOMIC DNA]</scope>
    <source>
        <strain evidence="9 10">CGMCC 1.15896</strain>
    </source>
</reference>
<evidence type="ECO:0000256" key="7">
    <source>
        <dbReference type="ARBA" id="ARBA00023136"/>
    </source>
</evidence>
<dbReference type="PANTHER" id="PTHR30472">
    <property type="entry name" value="FERRIC ENTEROBACTIN TRANSPORT SYSTEM PERMEASE PROTEIN"/>
    <property type="match status" value="1"/>
</dbReference>
<feature type="transmembrane region" description="Helical" evidence="8">
    <location>
        <begin position="168"/>
        <end position="190"/>
    </location>
</feature>
<dbReference type="InterPro" id="IPR000522">
    <property type="entry name" value="ABC_transptr_permease_BtuC"/>
</dbReference>
<feature type="transmembrane region" description="Helical" evidence="8">
    <location>
        <begin position="24"/>
        <end position="46"/>
    </location>
</feature>
<dbReference type="CDD" id="cd06550">
    <property type="entry name" value="TM_ABC_iron-siderophores_like"/>
    <property type="match status" value="1"/>
</dbReference>
<dbReference type="GO" id="GO:0033214">
    <property type="term" value="P:siderophore-iron import into cell"/>
    <property type="evidence" value="ECO:0007669"/>
    <property type="project" value="TreeGrafter"/>
</dbReference>
<dbReference type="FunFam" id="1.10.3470.10:FF:000001">
    <property type="entry name" value="Vitamin B12 ABC transporter permease BtuC"/>
    <property type="match status" value="1"/>
</dbReference>
<feature type="transmembrane region" description="Helical" evidence="8">
    <location>
        <begin position="110"/>
        <end position="130"/>
    </location>
</feature>
<evidence type="ECO:0000256" key="3">
    <source>
        <dbReference type="ARBA" id="ARBA00022448"/>
    </source>
</evidence>
<feature type="transmembrane region" description="Helical" evidence="8">
    <location>
        <begin position="136"/>
        <end position="156"/>
    </location>
</feature>
<keyword evidence="10" id="KW-1185">Reference proteome</keyword>
<keyword evidence="5 8" id="KW-0812">Transmembrane</keyword>
<evidence type="ECO:0000256" key="4">
    <source>
        <dbReference type="ARBA" id="ARBA00022475"/>
    </source>
</evidence>
<comment type="caution">
    <text evidence="9">The sequence shown here is derived from an EMBL/GenBank/DDBJ whole genome shotgun (WGS) entry which is preliminary data.</text>
</comment>
<organism evidence="9 10">
    <name type="scientific">Pelagibacterium lentulum</name>
    <dbReference type="NCBI Taxonomy" id="2029865"/>
    <lineage>
        <taxon>Bacteria</taxon>
        <taxon>Pseudomonadati</taxon>
        <taxon>Pseudomonadota</taxon>
        <taxon>Alphaproteobacteria</taxon>
        <taxon>Hyphomicrobiales</taxon>
        <taxon>Devosiaceae</taxon>
        <taxon>Pelagibacterium</taxon>
    </lineage>
</organism>
<accession>A0A916RN51</accession>
<protein>
    <submittedName>
        <fullName evidence="9">Siderophore ABC transporter permease</fullName>
    </submittedName>
</protein>
<feature type="transmembrane region" description="Helical" evidence="8">
    <location>
        <begin position="78"/>
        <end position="98"/>
    </location>
</feature>
<evidence type="ECO:0000313" key="9">
    <source>
        <dbReference type="EMBL" id="GGA62577.1"/>
    </source>
</evidence>
<dbReference type="Gene3D" id="1.10.3470.10">
    <property type="entry name" value="ABC transporter involved in vitamin B12 uptake, BtuC"/>
    <property type="match status" value="1"/>
</dbReference>
<evidence type="ECO:0000256" key="6">
    <source>
        <dbReference type="ARBA" id="ARBA00022989"/>
    </source>
</evidence>
<keyword evidence="7 8" id="KW-0472">Membrane</keyword>